<evidence type="ECO:0000256" key="1">
    <source>
        <dbReference type="ARBA" id="ARBA00023125"/>
    </source>
</evidence>
<dbReference type="Gene3D" id="1.10.357.10">
    <property type="entry name" value="Tetracycline Repressor, domain 2"/>
    <property type="match status" value="1"/>
</dbReference>
<evidence type="ECO:0000259" key="3">
    <source>
        <dbReference type="PROSITE" id="PS50977"/>
    </source>
</evidence>
<dbReference type="OrthoDB" id="116240at2"/>
<name>A0A2T3JL26_9GAMM</name>
<dbReference type="EMBL" id="PYMJ01000005">
    <property type="protein sequence ID" value="PSU49742.1"/>
    <property type="molecule type" value="Genomic_DNA"/>
</dbReference>
<dbReference type="Pfam" id="PF00440">
    <property type="entry name" value="TetR_N"/>
    <property type="match status" value="1"/>
</dbReference>
<accession>A0A2T3JL26</accession>
<dbReference type="PANTHER" id="PTHR30055">
    <property type="entry name" value="HTH-TYPE TRANSCRIPTIONAL REGULATOR RUTR"/>
    <property type="match status" value="1"/>
</dbReference>
<dbReference type="PANTHER" id="PTHR30055:SF222">
    <property type="entry name" value="REGULATORY PROTEIN"/>
    <property type="match status" value="1"/>
</dbReference>
<dbReference type="InterPro" id="IPR050109">
    <property type="entry name" value="HTH-type_TetR-like_transc_reg"/>
</dbReference>
<proteinExistence type="predicted"/>
<evidence type="ECO:0000313" key="5">
    <source>
        <dbReference type="Proteomes" id="UP000240987"/>
    </source>
</evidence>
<keyword evidence="1 2" id="KW-0238">DNA-binding</keyword>
<reference evidence="4 5" key="1">
    <citation type="submission" date="2018-01" db="EMBL/GenBank/DDBJ databases">
        <title>Whole genome sequencing of Histamine producing bacteria.</title>
        <authorList>
            <person name="Butler K."/>
        </authorList>
    </citation>
    <scope>NUCLEOTIDE SEQUENCE [LARGE SCALE GENOMIC DNA]</scope>
    <source>
        <strain evidence="4 5">JCM 12947</strain>
    </source>
</reference>
<sequence>MVTEKKQKILDTALLLFVEQGIQATATAKIAKQANVATGTLFHHFSNKQELVVTLYRSIKDELSQSISQNTADNVGSLDNQADALKSTIESYWHQAIEWAMSHPLKWQFLQQFANDPQFKISQQQDVMTSSMAFLVEAIKQGQQQGVLACLPIPLVLNYCHYHYLAVTTLFIEQPELFQQQSYQDGAFQMFWQGLVAKP</sequence>
<keyword evidence="5" id="KW-1185">Reference proteome</keyword>
<evidence type="ECO:0000313" key="4">
    <source>
        <dbReference type="EMBL" id="PSU49742.1"/>
    </source>
</evidence>
<dbReference type="Proteomes" id="UP000240987">
    <property type="component" value="Unassembled WGS sequence"/>
</dbReference>
<dbReference type="SUPFAM" id="SSF46689">
    <property type="entry name" value="Homeodomain-like"/>
    <property type="match status" value="1"/>
</dbReference>
<organism evidence="4 5">
    <name type="scientific">Photobacterium frigidiphilum</name>
    <dbReference type="NCBI Taxonomy" id="264736"/>
    <lineage>
        <taxon>Bacteria</taxon>
        <taxon>Pseudomonadati</taxon>
        <taxon>Pseudomonadota</taxon>
        <taxon>Gammaproteobacteria</taxon>
        <taxon>Vibrionales</taxon>
        <taxon>Vibrionaceae</taxon>
        <taxon>Photobacterium</taxon>
    </lineage>
</organism>
<dbReference type="SUPFAM" id="SSF48498">
    <property type="entry name" value="Tetracyclin repressor-like, C-terminal domain"/>
    <property type="match status" value="1"/>
</dbReference>
<evidence type="ECO:0000256" key="2">
    <source>
        <dbReference type="PROSITE-ProRule" id="PRU00335"/>
    </source>
</evidence>
<dbReference type="InterPro" id="IPR009057">
    <property type="entry name" value="Homeodomain-like_sf"/>
</dbReference>
<dbReference type="PRINTS" id="PR00455">
    <property type="entry name" value="HTHTETR"/>
</dbReference>
<dbReference type="RefSeq" id="WP_107241963.1">
    <property type="nucleotide sequence ID" value="NZ_PYMJ01000005.1"/>
</dbReference>
<dbReference type="AlphaFoldDB" id="A0A2T3JL26"/>
<protein>
    <submittedName>
        <fullName evidence="4">TetR/AcrR family transcriptional regulator</fullName>
    </submittedName>
</protein>
<dbReference type="GO" id="GO:0003677">
    <property type="term" value="F:DNA binding"/>
    <property type="evidence" value="ECO:0007669"/>
    <property type="project" value="UniProtKB-UniRule"/>
</dbReference>
<comment type="caution">
    <text evidence="4">The sequence shown here is derived from an EMBL/GenBank/DDBJ whole genome shotgun (WGS) entry which is preliminary data.</text>
</comment>
<feature type="DNA-binding region" description="H-T-H motif" evidence="2">
    <location>
        <begin position="26"/>
        <end position="45"/>
    </location>
</feature>
<feature type="domain" description="HTH tetR-type" evidence="3">
    <location>
        <begin position="3"/>
        <end position="63"/>
    </location>
</feature>
<dbReference type="InterPro" id="IPR036271">
    <property type="entry name" value="Tet_transcr_reg_TetR-rel_C_sf"/>
</dbReference>
<dbReference type="InterPro" id="IPR001647">
    <property type="entry name" value="HTH_TetR"/>
</dbReference>
<dbReference type="PROSITE" id="PS50977">
    <property type="entry name" value="HTH_TETR_2"/>
    <property type="match status" value="1"/>
</dbReference>
<gene>
    <name evidence="4" type="ORF">C9J12_06400</name>
</gene>